<accession>U6SI41</accession>
<dbReference type="InterPro" id="IPR011079">
    <property type="entry name" value="Ala_racemase_C"/>
</dbReference>
<feature type="binding site" evidence="4 6">
    <location>
        <position position="317"/>
    </location>
    <ligand>
        <name>substrate</name>
    </ligand>
</feature>
<feature type="active site" description="Proton acceptor; specific for D-alanine" evidence="4">
    <location>
        <position position="41"/>
    </location>
</feature>
<dbReference type="Pfam" id="PF00842">
    <property type="entry name" value="Ala_racemase_C"/>
    <property type="match status" value="1"/>
</dbReference>
<dbReference type="InterPro" id="IPR020622">
    <property type="entry name" value="Ala_racemase_pyridoxalP-BS"/>
</dbReference>
<dbReference type="PRINTS" id="PR00992">
    <property type="entry name" value="ALARACEMASE"/>
</dbReference>
<evidence type="ECO:0000256" key="6">
    <source>
        <dbReference type="PIRSR" id="PIRSR600821-52"/>
    </source>
</evidence>
<protein>
    <recommendedName>
        <fullName evidence="4">Alanine racemase</fullName>
        <ecNumber evidence="4">5.1.1.1</ecNumber>
    </recommendedName>
</protein>
<comment type="cofactor">
    <cofactor evidence="1 4 5">
        <name>pyridoxal 5'-phosphate</name>
        <dbReference type="ChEBI" id="CHEBI:597326"/>
    </cofactor>
</comment>
<dbReference type="NCBIfam" id="TIGR00492">
    <property type="entry name" value="alr"/>
    <property type="match status" value="1"/>
</dbReference>
<dbReference type="PANTHER" id="PTHR30511">
    <property type="entry name" value="ALANINE RACEMASE"/>
    <property type="match status" value="1"/>
</dbReference>
<dbReference type="Gene3D" id="2.40.37.10">
    <property type="entry name" value="Lyase, Ornithine Decarboxylase, Chain A, domain 1"/>
    <property type="match status" value="1"/>
</dbReference>
<evidence type="ECO:0000256" key="5">
    <source>
        <dbReference type="PIRSR" id="PIRSR600821-50"/>
    </source>
</evidence>
<keyword evidence="3 4" id="KW-0413">Isomerase</keyword>
<comment type="catalytic activity">
    <reaction evidence="4">
        <text>L-alanine = D-alanine</text>
        <dbReference type="Rhea" id="RHEA:20249"/>
        <dbReference type="ChEBI" id="CHEBI:57416"/>
        <dbReference type="ChEBI" id="CHEBI:57972"/>
        <dbReference type="EC" id="5.1.1.1"/>
    </reaction>
</comment>
<dbReference type="PROSITE" id="PS00395">
    <property type="entry name" value="ALANINE_RACEMASE"/>
    <property type="match status" value="1"/>
</dbReference>
<gene>
    <name evidence="8" type="ORF">A33I_01440</name>
</gene>
<evidence type="ECO:0000256" key="1">
    <source>
        <dbReference type="ARBA" id="ARBA00001933"/>
    </source>
</evidence>
<dbReference type="Proteomes" id="UP000017170">
    <property type="component" value="Unassembled WGS sequence"/>
</dbReference>
<feature type="modified residue" description="N6-(pyridoxal phosphate)lysine" evidence="4 5">
    <location>
        <position position="41"/>
    </location>
</feature>
<dbReference type="AlphaFoldDB" id="U6SI41"/>
<dbReference type="PATRIC" id="fig|1188261.3.peg.3679"/>
<keyword evidence="9" id="KW-1185">Reference proteome</keyword>
<name>U6SI41_9BACI</name>
<reference evidence="8 9" key="1">
    <citation type="journal article" date="2013" name="Genome Announc.">
        <title>Genome Sequence of the Extreme Obligate Alkaliphile Bacillus marmarensis Strain DSM 21297.</title>
        <authorList>
            <person name="Wernick D.G."/>
            <person name="Choi K.Y."/>
            <person name="Tat C.A."/>
            <person name="Lafontaine Rivera J.G."/>
            <person name="Liao J.C."/>
        </authorList>
    </citation>
    <scope>NUCLEOTIDE SEQUENCE [LARGE SCALE GENOMIC DNA]</scope>
    <source>
        <strain evidence="8 9">DSM 21297</strain>
    </source>
</reference>
<feature type="binding site" evidence="4 6">
    <location>
        <position position="139"/>
    </location>
    <ligand>
        <name>substrate</name>
    </ligand>
</feature>
<dbReference type="Gene3D" id="3.20.20.10">
    <property type="entry name" value="Alanine racemase"/>
    <property type="match status" value="1"/>
</dbReference>
<dbReference type="InterPro" id="IPR009006">
    <property type="entry name" value="Ala_racemase/Decarboxylase_C"/>
</dbReference>
<dbReference type="InterPro" id="IPR001608">
    <property type="entry name" value="Ala_racemase_N"/>
</dbReference>
<dbReference type="HAMAP" id="MF_01201">
    <property type="entry name" value="Ala_racemase"/>
    <property type="match status" value="1"/>
</dbReference>
<evidence type="ECO:0000259" key="7">
    <source>
        <dbReference type="SMART" id="SM01005"/>
    </source>
</evidence>
<evidence type="ECO:0000313" key="8">
    <source>
        <dbReference type="EMBL" id="ERN51364.1"/>
    </source>
</evidence>
<evidence type="ECO:0000313" key="9">
    <source>
        <dbReference type="Proteomes" id="UP000017170"/>
    </source>
</evidence>
<dbReference type="GO" id="GO:0008784">
    <property type="term" value="F:alanine racemase activity"/>
    <property type="evidence" value="ECO:0007669"/>
    <property type="project" value="UniProtKB-UniRule"/>
</dbReference>
<dbReference type="FunFam" id="3.20.20.10:FF:000002">
    <property type="entry name" value="Alanine racemase"/>
    <property type="match status" value="1"/>
</dbReference>
<comment type="function">
    <text evidence="4">Catalyzes the interconversion of L-alanine and D-alanine. May also act on other amino acids.</text>
</comment>
<comment type="pathway">
    <text evidence="4">Amino-acid biosynthesis; D-alanine biosynthesis; D-alanine from L-alanine: step 1/1.</text>
</comment>
<feature type="domain" description="Alanine racemase C-terminal" evidence="7">
    <location>
        <begin position="248"/>
        <end position="367"/>
    </location>
</feature>
<dbReference type="UniPathway" id="UPA00042">
    <property type="reaction ID" value="UER00497"/>
</dbReference>
<dbReference type="EC" id="5.1.1.1" evidence="4"/>
<evidence type="ECO:0000256" key="4">
    <source>
        <dbReference type="HAMAP-Rule" id="MF_01201"/>
    </source>
</evidence>
<keyword evidence="2 4" id="KW-0663">Pyridoxal phosphate</keyword>
<dbReference type="Pfam" id="PF01168">
    <property type="entry name" value="Ala_racemase_N"/>
    <property type="match status" value="1"/>
</dbReference>
<dbReference type="CDD" id="cd00430">
    <property type="entry name" value="PLPDE_III_AR"/>
    <property type="match status" value="1"/>
</dbReference>
<dbReference type="InterPro" id="IPR029066">
    <property type="entry name" value="PLP-binding_barrel"/>
</dbReference>
<comment type="similarity">
    <text evidence="4">Belongs to the alanine racemase family.</text>
</comment>
<dbReference type="InterPro" id="IPR000821">
    <property type="entry name" value="Ala_racemase"/>
</dbReference>
<dbReference type="RefSeq" id="WP_022629679.1">
    <property type="nucleotide sequence ID" value="NZ_ATAE01000056.1"/>
</dbReference>
<dbReference type="GO" id="GO:0009252">
    <property type="term" value="P:peptidoglycan biosynthetic process"/>
    <property type="evidence" value="ECO:0007669"/>
    <property type="project" value="TreeGrafter"/>
</dbReference>
<proteinExistence type="inferred from homology"/>
<dbReference type="SMART" id="SM01005">
    <property type="entry name" value="Ala_racemase_C"/>
    <property type="match status" value="1"/>
</dbReference>
<organism evidence="8 9">
    <name type="scientific">Alkalihalophilus marmarensis DSM 21297</name>
    <dbReference type="NCBI Taxonomy" id="1188261"/>
    <lineage>
        <taxon>Bacteria</taxon>
        <taxon>Bacillati</taxon>
        <taxon>Bacillota</taxon>
        <taxon>Bacilli</taxon>
        <taxon>Bacillales</taxon>
        <taxon>Bacillaceae</taxon>
        <taxon>Alkalihalophilus</taxon>
    </lineage>
</organism>
<dbReference type="SUPFAM" id="SSF50621">
    <property type="entry name" value="Alanine racemase C-terminal domain-like"/>
    <property type="match status" value="1"/>
</dbReference>
<evidence type="ECO:0000256" key="2">
    <source>
        <dbReference type="ARBA" id="ARBA00022898"/>
    </source>
</evidence>
<feature type="active site" description="Proton acceptor; specific for L-alanine" evidence="4">
    <location>
        <position position="269"/>
    </location>
</feature>
<evidence type="ECO:0000256" key="3">
    <source>
        <dbReference type="ARBA" id="ARBA00023235"/>
    </source>
</evidence>
<dbReference type="PANTHER" id="PTHR30511:SF0">
    <property type="entry name" value="ALANINE RACEMASE, CATABOLIC-RELATED"/>
    <property type="match status" value="1"/>
</dbReference>
<sequence length="371" mass="40605">MKTSSFRNTYAQISLQALKENAASFKASLQSPACSLMAVVKGDGYGHGAIVAARSALSGGADYLGVAILDEAIELRDAGIEAPILVLGYTSPHALREAISRNITLTVFSTDVRDALLEMASEAESPIKVHIKTETGMGRVGVQTKEELLDVITPLYQHNNIEVEGIFTHFAEADNLQSTYTDEQFARFLSFIEAIEEVDMNVPIKHCCNSAGTLFHKDKHLDMVRVGISLYGLRPDVSLEFPIELTQAMRLFSSIVSLRKLPEGSSISYGRTHKLSSEKVVATMPIGYADGLSRALSNKGFVTLHGQKAPILGRVCMDQTMIDVTHIPDAALGDHVEFPIDEMAELTGTINYEIVCAVSKRVPRYYEEKYS</sequence>
<dbReference type="EMBL" id="ATAE01000056">
    <property type="protein sequence ID" value="ERN51364.1"/>
    <property type="molecule type" value="Genomic_DNA"/>
</dbReference>
<comment type="caution">
    <text evidence="8">The sequence shown here is derived from an EMBL/GenBank/DDBJ whole genome shotgun (WGS) entry which is preliminary data.</text>
</comment>
<dbReference type="GO" id="GO:0005829">
    <property type="term" value="C:cytosol"/>
    <property type="evidence" value="ECO:0007669"/>
    <property type="project" value="TreeGrafter"/>
</dbReference>
<dbReference type="GO" id="GO:0030170">
    <property type="term" value="F:pyridoxal phosphate binding"/>
    <property type="evidence" value="ECO:0007669"/>
    <property type="project" value="UniProtKB-UniRule"/>
</dbReference>
<dbReference type="SUPFAM" id="SSF51419">
    <property type="entry name" value="PLP-binding barrel"/>
    <property type="match status" value="1"/>
</dbReference>
<dbReference type="GO" id="GO:0030632">
    <property type="term" value="P:D-alanine biosynthetic process"/>
    <property type="evidence" value="ECO:0007669"/>
    <property type="project" value="UniProtKB-UniRule"/>
</dbReference>